<dbReference type="Pfam" id="PF13374">
    <property type="entry name" value="TPR_10"/>
    <property type="match status" value="1"/>
</dbReference>
<keyword evidence="4" id="KW-1185">Reference proteome</keyword>
<dbReference type="Pfam" id="PF00931">
    <property type="entry name" value="NB-ARC"/>
    <property type="match status" value="1"/>
</dbReference>
<dbReference type="AlphaFoldDB" id="A0AAN6BWT3"/>
<dbReference type="Gene3D" id="3.40.50.300">
    <property type="entry name" value="P-loop containing nucleotide triphosphate hydrolases"/>
    <property type="match status" value="1"/>
</dbReference>
<dbReference type="GO" id="GO:0009116">
    <property type="term" value="P:nucleoside metabolic process"/>
    <property type="evidence" value="ECO:0007669"/>
    <property type="project" value="InterPro"/>
</dbReference>
<organism evidence="3 4">
    <name type="scientific">Fusarium austroamericanum</name>
    <dbReference type="NCBI Taxonomy" id="282268"/>
    <lineage>
        <taxon>Eukaryota</taxon>
        <taxon>Fungi</taxon>
        <taxon>Dikarya</taxon>
        <taxon>Ascomycota</taxon>
        <taxon>Pezizomycotina</taxon>
        <taxon>Sordariomycetes</taxon>
        <taxon>Hypocreomycetidae</taxon>
        <taxon>Hypocreales</taxon>
        <taxon>Nectriaceae</taxon>
        <taxon>Fusarium</taxon>
    </lineage>
</organism>
<name>A0AAN6BWT3_FUSAU</name>
<dbReference type="Gene3D" id="1.25.40.10">
    <property type="entry name" value="Tetratricopeptide repeat domain"/>
    <property type="match status" value="2"/>
</dbReference>
<accession>A0AAN6BWT3</accession>
<feature type="domain" description="NB-ARC" evidence="1">
    <location>
        <begin position="379"/>
        <end position="549"/>
    </location>
</feature>
<protein>
    <recommendedName>
        <fullName evidence="5">Nucleoside phosphorylase domain-containing protein</fullName>
    </recommendedName>
</protein>
<dbReference type="InterPro" id="IPR011990">
    <property type="entry name" value="TPR-like_helical_dom_sf"/>
</dbReference>
<dbReference type="Gene3D" id="3.40.50.1580">
    <property type="entry name" value="Nucleoside phosphorylase domain"/>
    <property type="match status" value="1"/>
</dbReference>
<evidence type="ECO:0008006" key="5">
    <source>
        <dbReference type="Google" id="ProtNLM"/>
    </source>
</evidence>
<dbReference type="InterPro" id="IPR000845">
    <property type="entry name" value="Nucleoside_phosphorylase_d"/>
</dbReference>
<dbReference type="SUPFAM" id="SSF52540">
    <property type="entry name" value="P-loop containing nucleoside triphosphate hydrolases"/>
    <property type="match status" value="1"/>
</dbReference>
<dbReference type="SUPFAM" id="SSF53167">
    <property type="entry name" value="Purine and uridine phosphorylases"/>
    <property type="match status" value="1"/>
</dbReference>
<comment type="caution">
    <text evidence="3">The sequence shown here is derived from an EMBL/GenBank/DDBJ whole genome shotgun (WGS) entry which is preliminary data.</text>
</comment>
<reference evidence="3 4" key="1">
    <citation type="submission" date="2020-02" db="EMBL/GenBank/DDBJ databases">
        <title>Identification and distribution of gene clusters putatively required for synthesis of sphingolipid metabolism inhibitors in phylogenetically diverse species of the filamentous fungus Fusarium.</title>
        <authorList>
            <person name="Kim H.-S."/>
            <person name="Busman M."/>
            <person name="Brown D.W."/>
            <person name="Divon H."/>
            <person name="Uhlig S."/>
            <person name="Proctor R.H."/>
        </authorList>
    </citation>
    <scope>NUCLEOTIDE SEQUENCE [LARGE SCALE GENOMIC DNA]</scope>
    <source>
        <strain evidence="3 4">NRRL 2903</strain>
    </source>
</reference>
<dbReference type="InterPro" id="IPR027417">
    <property type="entry name" value="P-loop_NTPase"/>
</dbReference>
<gene>
    <name evidence="3" type="ORF">FAUST_8968</name>
</gene>
<dbReference type="Pfam" id="PF01048">
    <property type="entry name" value="PNP_UDP_1"/>
    <property type="match status" value="1"/>
</dbReference>
<dbReference type="SUPFAM" id="SSF48452">
    <property type="entry name" value="TPR-like"/>
    <property type="match status" value="2"/>
</dbReference>
<evidence type="ECO:0000313" key="3">
    <source>
        <dbReference type="EMBL" id="KAF5231959.1"/>
    </source>
</evidence>
<evidence type="ECO:0000313" key="4">
    <source>
        <dbReference type="Proteomes" id="UP000537989"/>
    </source>
</evidence>
<sequence>MASQGPPIDRRSFRVAIICALSREASAVSLLFDHFWGRERSPYGRADGDMNHYITGRIGGHNIVLAVLPNMGTNNAAAATASLRSSYTGLKLALLVGICGGVSRIANFDACLGDVVVSKAIIQYDYGRRYLGHFSVKSTIEDSLGRTNKDIRSLLAVFETEPVGEWLQDDASKYLEDLQEVAKKKRRKADYQYPGTNEDKLYPTTYAHRHRKGCSVCDDPNAFCESASKALCTEIGCDPAYLTGRERLEEDVPGGGFRPKVFIGRIGSGNTVMKSGADRDQIAAQHNLIAFEMEGAGAWDEVPCIVVKGICDYADGHKNKVWQDFAAATAAAVTKAILGQYTAHDEHQGLIQKNGKALESCYCIPFTKNKRFTGRTAVLNALEDSFFGQEQTYRMALVGLGGVGKTQIALRFAYRIKEKRPEYSIFWVPVLSAETTERAYRDMAKKLGLQKSSEDEDVKDLVCQHLSSDKAGKWLLIIDNADEEELIFGSAEKPGLEEYLPQNENGIILLTTRSGQVANDFAQADVIYIEQMDQEEAKNLFEKSLVQKHLLRDKVATGELLAYLTFLPLAITQAAAYLNKNRAPIQTYLGLLRNAEKEDMRILKTEFRDNTRYKNSQNAVGTTWIVSFHQMQKSNHIAVDILSFISCIEPKAIPQSILPDMKPFELEGAIGALCSYSFLSRREGGDMLDMHSLVHTATQAWLEKLGRERQVLKDAVCHVAARFPTKNDAHYDLRREYLPHAMRLLNRNHGDEAVEVYQLFEKVGDSFDADRRFKEAIRCFEEVCRWKQGCHPKTDHSRLSSEHALARAYLDNRQTKDAIKILKHVVEVRKQTLDEKDHDRLESEHELARAYLDNRQIKDAIKILKHIVAIEAETLDEKDHDRLASEHALASAYLDNRQIKDAIKILKHIVAIEAEILDEKDHSRLSSEHELARAYLDNRQIKDAIKILKHIVAIEAETLDEKDHDRLASEHALASAYLDNRQIKDAIKILKHVVAIEAEILVDNDPSRQLSVDLLQDCFKRLEVASDDKDV</sequence>
<feature type="domain" description="Nucleoside phosphorylase" evidence="2">
    <location>
        <begin position="14"/>
        <end position="335"/>
    </location>
</feature>
<dbReference type="PANTHER" id="PTHR46082:SF6">
    <property type="entry name" value="AAA+ ATPASE DOMAIN-CONTAINING PROTEIN-RELATED"/>
    <property type="match status" value="1"/>
</dbReference>
<dbReference type="PANTHER" id="PTHR46082">
    <property type="entry name" value="ATP/GTP-BINDING PROTEIN-RELATED"/>
    <property type="match status" value="1"/>
</dbReference>
<dbReference type="InterPro" id="IPR053137">
    <property type="entry name" value="NLR-like"/>
</dbReference>
<dbReference type="InterPro" id="IPR035994">
    <property type="entry name" value="Nucleoside_phosphorylase_sf"/>
</dbReference>
<dbReference type="InterPro" id="IPR002182">
    <property type="entry name" value="NB-ARC"/>
</dbReference>
<dbReference type="GO" id="GO:0043531">
    <property type="term" value="F:ADP binding"/>
    <property type="evidence" value="ECO:0007669"/>
    <property type="project" value="InterPro"/>
</dbReference>
<evidence type="ECO:0000259" key="1">
    <source>
        <dbReference type="Pfam" id="PF00931"/>
    </source>
</evidence>
<evidence type="ECO:0000259" key="2">
    <source>
        <dbReference type="Pfam" id="PF01048"/>
    </source>
</evidence>
<proteinExistence type="predicted"/>
<dbReference type="Proteomes" id="UP000537989">
    <property type="component" value="Unassembled WGS sequence"/>
</dbReference>
<dbReference type="EMBL" id="JAAMOD010000298">
    <property type="protein sequence ID" value="KAF5231959.1"/>
    <property type="molecule type" value="Genomic_DNA"/>
</dbReference>
<dbReference type="GO" id="GO:0003824">
    <property type="term" value="F:catalytic activity"/>
    <property type="evidence" value="ECO:0007669"/>
    <property type="project" value="InterPro"/>
</dbReference>